<feature type="transmembrane region" description="Helical" evidence="1">
    <location>
        <begin position="108"/>
        <end position="131"/>
    </location>
</feature>
<dbReference type="AlphaFoldDB" id="A0A0G0KHR2"/>
<dbReference type="Proteomes" id="UP000034324">
    <property type="component" value="Unassembled WGS sequence"/>
</dbReference>
<sequence>MPIIIIWIAVLLAYFPTFSAYFSGDDFFMFKISLTNGSFGEFIKLLGIYPFEERGIAFYRPLFREILHNIYFNFFGLNHIPFRILLMGVHFINISLVYFLIQNIFKKRFLSFFVALFFGISSANVATLYYIPGGIESSGAVMFALLTIIFYKLKKYLLSLVIFLLALSSHEIILATPLILLALSSKKALIKLIPFFLLSAILLYIDTAKIGFSPGEVQYKFIFNPKIIGQSFIWYLSWGFGIPEMLQDFVLPGLNLNPNLIRYWGDFFKIIFPAFFVSFALLVTSTLYLLHKKSSVFLNKKFLFLLLWLMTGLLPIIFLPSHKSSHYLIFVLPALWGIIFYITNTLPKTLLFIFIISSLFLNIASIKLGEQTHWAATRGKTAQKLIKELRSTYLSLPKGAAIYFANDPAYPYLTKEWGGTSKQASFILNGADALQLLYKDPFLQVFYEDLGGIPKGFPPDKIYSLVAR</sequence>
<evidence type="ECO:0000313" key="3">
    <source>
        <dbReference type="Proteomes" id="UP000034324"/>
    </source>
</evidence>
<keyword evidence="1" id="KW-0812">Transmembrane</keyword>
<feature type="transmembrane region" description="Helical" evidence="1">
    <location>
        <begin position="160"/>
        <end position="183"/>
    </location>
</feature>
<evidence type="ECO:0000256" key="1">
    <source>
        <dbReference type="SAM" id="Phobius"/>
    </source>
</evidence>
<feature type="transmembrane region" description="Helical" evidence="1">
    <location>
        <begin position="80"/>
        <end position="101"/>
    </location>
</feature>
<keyword evidence="1" id="KW-1133">Transmembrane helix</keyword>
<feature type="transmembrane region" description="Helical" evidence="1">
    <location>
        <begin position="302"/>
        <end position="319"/>
    </location>
</feature>
<feature type="transmembrane region" description="Helical" evidence="1">
    <location>
        <begin position="232"/>
        <end position="250"/>
    </location>
</feature>
<reference evidence="2 3" key="1">
    <citation type="journal article" date="2015" name="Nature">
        <title>rRNA introns, odd ribosomes, and small enigmatic genomes across a large radiation of phyla.</title>
        <authorList>
            <person name="Brown C.T."/>
            <person name="Hug L.A."/>
            <person name="Thomas B.C."/>
            <person name="Sharon I."/>
            <person name="Castelle C.J."/>
            <person name="Singh A."/>
            <person name="Wilkins M.J."/>
            <person name="Williams K.H."/>
            <person name="Banfield J.F."/>
        </authorList>
    </citation>
    <scope>NUCLEOTIDE SEQUENCE [LARGE SCALE GENOMIC DNA]</scope>
</reference>
<feature type="transmembrane region" description="Helical" evidence="1">
    <location>
        <begin position="137"/>
        <end position="153"/>
    </location>
</feature>
<proteinExistence type="predicted"/>
<comment type="caution">
    <text evidence="2">The sequence shown here is derived from an EMBL/GenBank/DDBJ whole genome shotgun (WGS) entry which is preliminary data.</text>
</comment>
<evidence type="ECO:0000313" key="2">
    <source>
        <dbReference type="EMBL" id="KKQ79148.1"/>
    </source>
</evidence>
<keyword evidence="1" id="KW-0472">Membrane</keyword>
<name>A0A0G0KHR2_9BACT</name>
<protein>
    <recommendedName>
        <fullName evidence="4">Glycosyltransferase RgtA/B/C/D-like domain-containing protein</fullName>
    </recommendedName>
</protein>
<accession>A0A0G0KHR2</accession>
<feature type="transmembrane region" description="Helical" evidence="1">
    <location>
        <begin position="270"/>
        <end position="290"/>
    </location>
</feature>
<dbReference type="EMBL" id="LBVC01000001">
    <property type="protein sequence ID" value="KKQ79148.1"/>
    <property type="molecule type" value="Genomic_DNA"/>
</dbReference>
<feature type="transmembrane region" description="Helical" evidence="1">
    <location>
        <begin position="189"/>
        <end position="212"/>
    </location>
</feature>
<organism evidence="2 3">
    <name type="scientific">Candidatus Daviesbacteria bacterium GW2011_GWF2_38_6</name>
    <dbReference type="NCBI Taxonomy" id="1618432"/>
    <lineage>
        <taxon>Bacteria</taxon>
        <taxon>Candidatus Daviesiibacteriota</taxon>
    </lineage>
</organism>
<evidence type="ECO:0008006" key="4">
    <source>
        <dbReference type="Google" id="ProtNLM"/>
    </source>
</evidence>
<gene>
    <name evidence="2" type="ORF">US99_C0001G0003</name>
</gene>